<dbReference type="Proteomes" id="UP000006039">
    <property type="component" value="Unassembled WGS sequence"/>
</dbReference>
<feature type="region of interest" description="Disordered" evidence="1">
    <location>
        <begin position="1"/>
        <end position="38"/>
    </location>
</feature>
<proteinExistence type="predicted"/>
<dbReference type="GeneID" id="20345853"/>
<dbReference type="EMBL" id="GL385397">
    <property type="protein sequence ID" value="EJT75462.1"/>
    <property type="molecule type" value="Genomic_DNA"/>
</dbReference>
<organism evidence="2">
    <name type="scientific">Gaeumannomyces tritici (strain R3-111a-1)</name>
    <name type="common">Wheat and barley take-all root rot fungus</name>
    <name type="synonym">Gaeumannomyces graminis var. tritici</name>
    <dbReference type="NCBI Taxonomy" id="644352"/>
    <lineage>
        <taxon>Eukaryota</taxon>
        <taxon>Fungi</taxon>
        <taxon>Dikarya</taxon>
        <taxon>Ascomycota</taxon>
        <taxon>Pezizomycotina</taxon>
        <taxon>Sordariomycetes</taxon>
        <taxon>Sordariomycetidae</taxon>
        <taxon>Magnaporthales</taxon>
        <taxon>Magnaporthaceae</taxon>
        <taxon>Gaeumannomyces</taxon>
    </lineage>
</organism>
<feature type="compositionally biased region" description="Basic and acidic residues" evidence="1">
    <location>
        <begin position="14"/>
        <end position="23"/>
    </location>
</feature>
<evidence type="ECO:0000256" key="1">
    <source>
        <dbReference type="SAM" id="MobiDB-lite"/>
    </source>
</evidence>
<reference evidence="4" key="1">
    <citation type="submission" date="2010-07" db="EMBL/GenBank/DDBJ databases">
        <title>The genome sequence of Gaeumannomyces graminis var. tritici strain R3-111a-1.</title>
        <authorList>
            <consortium name="The Broad Institute Genome Sequencing Platform"/>
            <person name="Ma L.-J."/>
            <person name="Dead R."/>
            <person name="Young S."/>
            <person name="Zeng Q."/>
            <person name="Koehrsen M."/>
            <person name="Alvarado L."/>
            <person name="Berlin A."/>
            <person name="Chapman S.B."/>
            <person name="Chen Z."/>
            <person name="Freedman E."/>
            <person name="Gellesch M."/>
            <person name="Goldberg J."/>
            <person name="Griggs A."/>
            <person name="Gujja S."/>
            <person name="Heilman E.R."/>
            <person name="Heiman D."/>
            <person name="Hepburn T."/>
            <person name="Howarth C."/>
            <person name="Jen D."/>
            <person name="Larson L."/>
            <person name="Mehta T."/>
            <person name="Neiman D."/>
            <person name="Pearson M."/>
            <person name="Roberts A."/>
            <person name="Saif S."/>
            <person name="Shea T."/>
            <person name="Shenoy N."/>
            <person name="Sisk P."/>
            <person name="Stolte C."/>
            <person name="Sykes S."/>
            <person name="Walk T."/>
            <person name="White J."/>
            <person name="Yandava C."/>
            <person name="Haas B."/>
            <person name="Nusbaum C."/>
            <person name="Birren B."/>
        </authorList>
    </citation>
    <scope>NUCLEOTIDE SEQUENCE [LARGE SCALE GENOMIC DNA]</scope>
    <source>
        <strain evidence="4">R3-111a-1</strain>
    </source>
</reference>
<reference evidence="3" key="4">
    <citation type="journal article" date="2015" name="G3 (Bethesda)">
        <title>Genome sequences of three phytopathogenic species of the Magnaporthaceae family of fungi.</title>
        <authorList>
            <person name="Okagaki L.H."/>
            <person name="Nunes C.C."/>
            <person name="Sailsbery J."/>
            <person name="Clay B."/>
            <person name="Brown D."/>
            <person name="John T."/>
            <person name="Oh Y."/>
            <person name="Young N."/>
            <person name="Fitzgerald M."/>
            <person name="Haas B.J."/>
            <person name="Zeng Q."/>
            <person name="Young S."/>
            <person name="Adiconis X."/>
            <person name="Fan L."/>
            <person name="Levin J.Z."/>
            <person name="Mitchell T.K."/>
            <person name="Okubara P.A."/>
            <person name="Farman M.L."/>
            <person name="Kohn L.M."/>
            <person name="Birren B."/>
            <person name="Ma L.-J."/>
            <person name="Dean R.A."/>
        </authorList>
    </citation>
    <scope>NUCLEOTIDE SEQUENCE</scope>
    <source>
        <strain evidence="3">R3-111a-1</strain>
    </source>
</reference>
<reference evidence="3" key="5">
    <citation type="submission" date="2018-04" db="UniProtKB">
        <authorList>
            <consortium name="EnsemblFungi"/>
        </authorList>
    </citation>
    <scope>IDENTIFICATION</scope>
    <source>
        <strain evidence="3">R3-111a-1</strain>
    </source>
</reference>
<dbReference type="AlphaFoldDB" id="J3NVT3"/>
<evidence type="ECO:0000313" key="2">
    <source>
        <dbReference type="EMBL" id="EJT75462.1"/>
    </source>
</evidence>
<accession>J3NVT3</accession>
<sequence>MVSRRPSVPHVKTSQKEEREGKKNQNGQGPAKQTHTCPSVKVAALYSGTSGETTSVLRDFPCGGAQAIEVNADSILRHGEAPMHNAPPSSLVNDPSAAPFQADHRGLL</sequence>
<keyword evidence="4" id="KW-1185">Reference proteome</keyword>
<dbReference type="RefSeq" id="XP_009221462.1">
    <property type="nucleotide sequence ID" value="XM_009223198.1"/>
</dbReference>
<reference evidence="2" key="2">
    <citation type="submission" date="2010-07" db="EMBL/GenBank/DDBJ databases">
        <authorList>
            <consortium name="The Broad Institute Genome Sequencing Platform"/>
            <consortium name="Broad Institute Genome Sequencing Center for Infectious Disease"/>
            <person name="Ma L.-J."/>
            <person name="Dead R."/>
            <person name="Young S."/>
            <person name="Zeng Q."/>
            <person name="Koehrsen M."/>
            <person name="Alvarado L."/>
            <person name="Berlin A."/>
            <person name="Chapman S.B."/>
            <person name="Chen Z."/>
            <person name="Freedman E."/>
            <person name="Gellesch M."/>
            <person name="Goldberg J."/>
            <person name="Griggs A."/>
            <person name="Gujja S."/>
            <person name="Heilman E.R."/>
            <person name="Heiman D."/>
            <person name="Hepburn T."/>
            <person name="Howarth C."/>
            <person name="Jen D."/>
            <person name="Larson L."/>
            <person name="Mehta T."/>
            <person name="Neiman D."/>
            <person name="Pearson M."/>
            <person name="Roberts A."/>
            <person name="Saif S."/>
            <person name="Shea T."/>
            <person name="Shenoy N."/>
            <person name="Sisk P."/>
            <person name="Stolte C."/>
            <person name="Sykes S."/>
            <person name="Walk T."/>
            <person name="White J."/>
            <person name="Yandava C."/>
            <person name="Haas B."/>
            <person name="Nusbaum C."/>
            <person name="Birren B."/>
        </authorList>
    </citation>
    <scope>NUCLEOTIDE SEQUENCE</scope>
    <source>
        <strain evidence="2">R3-111a-1</strain>
    </source>
</reference>
<feature type="region of interest" description="Disordered" evidence="1">
    <location>
        <begin position="79"/>
        <end position="108"/>
    </location>
</feature>
<reference evidence="2" key="3">
    <citation type="submission" date="2010-09" db="EMBL/GenBank/DDBJ databases">
        <title>Annotation of Gaeumannomyces graminis var. tritici R3-111a-1.</title>
        <authorList>
            <consortium name="The Broad Institute Genome Sequencing Platform"/>
            <person name="Ma L.-J."/>
            <person name="Dead R."/>
            <person name="Young S.K."/>
            <person name="Zeng Q."/>
            <person name="Gargeya S."/>
            <person name="Fitzgerald M."/>
            <person name="Haas B."/>
            <person name="Abouelleil A."/>
            <person name="Alvarado L."/>
            <person name="Arachchi H.M."/>
            <person name="Berlin A."/>
            <person name="Brown A."/>
            <person name="Chapman S.B."/>
            <person name="Chen Z."/>
            <person name="Dunbar C."/>
            <person name="Freedman E."/>
            <person name="Gearin G."/>
            <person name="Gellesch M."/>
            <person name="Goldberg J."/>
            <person name="Griggs A."/>
            <person name="Gujja S."/>
            <person name="Heiman D."/>
            <person name="Howarth C."/>
            <person name="Larson L."/>
            <person name="Lui A."/>
            <person name="MacDonald P.J.P."/>
            <person name="Mehta T."/>
            <person name="Montmayeur A."/>
            <person name="Murphy C."/>
            <person name="Neiman D."/>
            <person name="Pearson M."/>
            <person name="Priest M."/>
            <person name="Roberts A."/>
            <person name="Saif S."/>
            <person name="Shea T."/>
            <person name="Shenoy N."/>
            <person name="Sisk P."/>
            <person name="Stolte C."/>
            <person name="Sykes S."/>
            <person name="Yandava C."/>
            <person name="Wortman J."/>
            <person name="Nusbaum C."/>
            <person name="Birren B."/>
        </authorList>
    </citation>
    <scope>NUCLEOTIDE SEQUENCE</scope>
    <source>
        <strain evidence="2">R3-111a-1</strain>
    </source>
</reference>
<evidence type="ECO:0000313" key="3">
    <source>
        <dbReference type="EnsemblFungi" id="EJT75462"/>
    </source>
</evidence>
<gene>
    <name evidence="3" type="primary">20345853</name>
    <name evidence="2" type="ORF">GGTG_05395</name>
</gene>
<dbReference type="EnsemblFungi" id="EJT75462">
    <property type="protein sequence ID" value="EJT75462"/>
    <property type="gene ID" value="GGTG_05395"/>
</dbReference>
<protein>
    <submittedName>
        <fullName evidence="2 3">Uncharacterized protein</fullName>
    </submittedName>
</protein>
<name>J3NVT3_GAET3</name>
<dbReference type="VEuPathDB" id="FungiDB:GGTG_05395"/>
<feature type="compositionally biased region" description="Polar residues" evidence="1">
    <location>
        <begin position="24"/>
        <end position="37"/>
    </location>
</feature>
<dbReference type="HOGENOM" id="CLU_2197155_0_0_1"/>
<evidence type="ECO:0000313" key="4">
    <source>
        <dbReference type="Proteomes" id="UP000006039"/>
    </source>
</evidence>